<evidence type="ECO:0000313" key="13">
    <source>
        <dbReference type="RefSeq" id="XP_012891596.1"/>
    </source>
</evidence>
<organism evidence="12 13">
    <name type="scientific">Dipodomys ordii</name>
    <name type="common">Ord's kangaroo rat</name>
    <dbReference type="NCBI Taxonomy" id="10020"/>
    <lineage>
        <taxon>Eukaryota</taxon>
        <taxon>Metazoa</taxon>
        <taxon>Chordata</taxon>
        <taxon>Craniata</taxon>
        <taxon>Vertebrata</taxon>
        <taxon>Euteleostomi</taxon>
        <taxon>Mammalia</taxon>
        <taxon>Eutheria</taxon>
        <taxon>Euarchontoglires</taxon>
        <taxon>Glires</taxon>
        <taxon>Rodentia</taxon>
        <taxon>Castorimorpha</taxon>
        <taxon>Heteromyidae</taxon>
        <taxon>Dipodomyinae</taxon>
        <taxon>Dipodomys</taxon>
    </lineage>
</organism>
<keyword evidence="12" id="KW-1185">Reference proteome</keyword>
<evidence type="ECO:0000256" key="5">
    <source>
        <dbReference type="ARBA" id="ARBA00022692"/>
    </source>
</evidence>
<keyword evidence="10 11" id="KW-0807">Transducer</keyword>
<protein>
    <recommendedName>
        <fullName evidence="11">Vomeronasal type-1 receptor</fullName>
    </recommendedName>
</protein>
<evidence type="ECO:0000256" key="3">
    <source>
        <dbReference type="ARBA" id="ARBA00022475"/>
    </source>
</evidence>
<dbReference type="RefSeq" id="XP_012891596.1">
    <property type="nucleotide sequence ID" value="XM_013036142.1"/>
</dbReference>
<dbReference type="SUPFAM" id="SSF81321">
    <property type="entry name" value="Family A G protein-coupled receptor-like"/>
    <property type="match status" value="1"/>
</dbReference>
<dbReference type="Proteomes" id="UP000081671">
    <property type="component" value="Unplaced"/>
</dbReference>
<feature type="transmembrane region" description="Helical" evidence="11">
    <location>
        <begin position="137"/>
        <end position="157"/>
    </location>
</feature>
<dbReference type="GO" id="GO:0005886">
    <property type="term" value="C:plasma membrane"/>
    <property type="evidence" value="ECO:0007669"/>
    <property type="project" value="UniProtKB-SubCell"/>
</dbReference>
<dbReference type="Gene3D" id="1.20.1070.10">
    <property type="entry name" value="Rhodopsin 7-helix transmembrane proteins"/>
    <property type="match status" value="1"/>
</dbReference>
<keyword evidence="6 11" id="KW-1133">Transmembrane helix</keyword>
<dbReference type="GeneID" id="106000923"/>
<evidence type="ECO:0000256" key="4">
    <source>
        <dbReference type="ARBA" id="ARBA00022507"/>
    </source>
</evidence>
<dbReference type="AlphaFoldDB" id="A0A1S3GS06"/>
<dbReference type="InParanoid" id="A0A1S3GS06"/>
<feature type="transmembrane region" description="Helical" evidence="11">
    <location>
        <begin position="177"/>
        <end position="199"/>
    </location>
</feature>
<keyword evidence="4 11" id="KW-0589">Pheromone response</keyword>
<evidence type="ECO:0000256" key="2">
    <source>
        <dbReference type="ARBA" id="ARBA00010663"/>
    </source>
</evidence>
<evidence type="ECO:0000256" key="9">
    <source>
        <dbReference type="ARBA" id="ARBA00023170"/>
    </source>
</evidence>
<dbReference type="GO" id="GO:0016503">
    <property type="term" value="F:pheromone receptor activity"/>
    <property type="evidence" value="ECO:0007669"/>
    <property type="project" value="InterPro"/>
</dbReference>
<comment type="similarity">
    <text evidence="2 11">Belongs to the G-protein coupled receptor 1 family.</text>
</comment>
<keyword evidence="8 11" id="KW-0472">Membrane</keyword>
<dbReference type="PANTHER" id="PTHR24062">
    <property type="entry name" value="VOMERONASAL TYPE-1 RECEPTOR"/>
    <property type="match status" value="1"/>
</dbReference>
<dbReference type="InterPro" id="IPR004072">
    <property type="entry name" value="Vmron_rcpt_1"/>
</dbReference>
<reference evidence="13" key="1">
    <citation type="submission" date="2025-08" db="UniProtKB">
        <authorList>
            <consortium name="RefSeq"/>
        </authorList>
    </citation>
    <scope>IDENTIFICATION</scope>
    <source>
        <tissue evidence="13">Kidney</tissue>
    </source>
</reference>
<evidence type="ECO:0000256" key="6">
    <source>
        <dbReference type="ARBA" id="ARBA00022989"/>
    </source>
</evidence>
<evidence type="ECO:0000256" key="7">
    <source>
        <dbReference type="ARBA" id="ARBA00023040"/>
    </source>
</evidence>
<proteinExistence type="inferred from homology"/>
<evidence type="ECO:0000256" key="11">
    <source>
        <dbReference type="RuleBase" id="RU364061"/>
    </source>
</evidence>
<feature type="transmembrane region" description="Helical" evidence="11">
    <location>
        <begin position="60"/>
        <end position="83"/>
    </location>
</feature>
<keyword evidence="3 11" id="KW-1003">Cell membrane</keyword>
<dbReference type="KEGG" id="dord:106000923"/>
<evidence type="ECO:0000256" key="8">
    <source>
        <dbReference type="ARBA" id="ARBA00023136"/>
    </source>
</evidence>
<feature type="transmembrane region" description="Helical" evidence="11">
    <location>
        <begin position="220"/>
        <end position="246"/>
    </location>
</feature>
<feature type="transmembrane region" description="Helical" evidence="11">
    <location>
        <begin position="258"/>
        <end position="276"/>
    </location>
</feature>
<keyword evidence="5 11" id="KW-0812">Transmembrane</keyword>
<comment type="subcellular location">
    <subcellularLocation>
        <location evidence="1 11">Cell membrane</location>
        <topology evidence="1 11">Multi-pass membrane protein</topology>
    </subcellularLocation>
</comment>
<keyword evidence="7 11" id="KW-0297">G-protein coupled receptor</keyword>
<evidence type="ECO:0000256" key="10">
    <source>
        <dbReference type="ARBA" id="ARBA00023224"/>
    </source>
</evidence>
<evidence type="ECO:0000256" key="1">
    <source>
        <dbReference type="ARBA" id="ARBA00004651"/>
    </source>
</evidence>
<sequence length="297" mass="34243">MKMHYEISATEIKEMIQTQTSREQCQKGAPTLQTGSWMKTRRAEQLVCIPRLRKPIAMHLNLVSALSIIFESMPFIVFSYGVLCFWDDAMCKVVLFLFRVTRGLSACTITFLSAFQAFTITCTPALWAWLKSRSSSCILHSLLSFWILNSFIYFHMIESVESNYNSTVMSLGFSHPYYAPFLVLMLAPSLYMVTLLYGHRCRARHLHSPSLASQPLPEKIATHTILPLVSCFVFFHCSNNIMIVYSLYTLEKLNKYKAVLVMLSFSYPTLFPFLLMKNNRMVSGWFIHSCYTKNDPF</sequence>
<evidence type="ECO:0000313" key="12">
    <source>
        <dbReference type="Proteomes" id="UP000081671"/>
    </source>
</evidence>
<accession>A0A1S3GS06</accession>
<gene>
    <name evidence="13" type="primary">LOC106000923</name>
</gene>
<dbReference type="GO" id="GO:0019236">
    <property type="term" value="P:response to pheromone"/>
    <property type="evidence" value="ECO:0007669"/>
    <property type="project" value="UniProtKB-KW"/>
</dbReference>
<feature type="transmembrane region" description="Helical" evidence="11">
    <location>
        <begin position="103"/>
        <end position="130"/>
    </location>
</feature>
<dbReference type="OrthoDB" id="9606139at2759"/>
<dbReference type="Pfam" id="PF03402">
    <property type="entry name" value="V1R"/>
    <property type="match status" value="2"/>
</dbReference>
<keyword evidence="9 11" id="KW-0675">Receptor</keyword>
<name>A0A1S3GS06_DIPOR</name>